<evidence type="ECO:0000313" key="4">
    <source>
        <dbReference type="EMBL" id="BCJ63248.1"/>
    </source>
</evidence>
<accession>A0A810MVA6</accession>
<dbReference type="KEGG" id="pry:Prubr_02690"/>
<dbReference type="RefSeq" id="WP_212820821.1">
    <property type="nucleotide sequence ID" value="NZ_AP023359.1"/>
</dbReference>
<dbReference type="InterPro" id="IPR002901">
    <property type="entry name" value="MGlyc_endo_b_GlcNAc-like_dom"/>
</dbReference>
<dbReference type="PROSITE" id="PS51781">
    <property type="entry name" value="SH3B"/>
    <property type="match status" value="1"/>
</dbReference>
<dbReference type="Gene3D" id="1.10.530.10">
    <property type="match status" value="1"/>
</dbReference>
<organism evidence="4 5">
    <name type="scientific">Polymorphospora rubra</name>
    <dbReference type="NCBI Taxonomy" id="338584"/>
    <lineage>
        <taxon>Bacteria</taxon>
        <taxon>Bacillati</taxon>
        <taxon>Actinomycetota</taxon>
        <taxon>Actinomycetes</taxon>
        <taxon>Micromonosporales</taxon>
        <taxon>Micromonosporaceae</taxon>
        <taxon>Polymorphospora</taxon>
    </lineage>
</organism>
<dbReference type="EMBL" id="AP023359">
    <property type="protein sequence ID" value="BCJ63248.1"/>
    <property type="molecule type" value="Genomic_DNA"/>
</dbReference>
<dbReference type="NCBIfam" id="NF038016">
    <property type="entry name" value="sporang_Gsm"/>
    <property type="match status" value="1"/>
</dbReference>
<dbReference type="PRINTS" id="PR01002">
    <property type="entry name" value="FLGFLGJ"/>
</dbReference>
<dbReference type="InterPro" id="IPR003646">
    <property type="entry name" value="SH3-like_bac-type"/>
</dbReference>
<dbReference type="AlphaFoldDB" id="A0A810MVA6"/>
<name>A0A810MVA6_9ACTN</name>
<dbReference type="Proteomes" id="UP000680866">
    <property type="component" value="Chromosome"/>
</dbReference>
<evidence type="ECO:0000259" key="3">
    <source>
        <dbReference type="PROSITE" id="PS51781"/>
    </source>
</evidence>
<keyword evidence="2" id="KW-0732">Signal</keyword>
<protein>
    <recommendedName>
        <fullName evidence="3">SH3b domain-containing protein</fullName>
    </recommendedName>
</protein>
<evidence type="ECO:0000256" key="2">
    <source>
        <dbReference type="SAM" id="SignalP"/>
    </source>
</evidence>
<dbReference type="InterPro" id="IPR051056">
    <property type="entry name" value="Glycosyl_Hydrolase_73"/>
</dbReference>
<dbReference type="Gene3D" id="2.30.30.40">
    <property type="entry name" value="SH3 Domains"/>
    <property type="match status" value="1"/>
</dbReference>
<dbReference type="SMART" id="SM00047">
    <property type="entry name" value="LYZ2"/>
    <property type="match status" value="1"/>
</dbReference>
<dbReference type="GO" id="GO:0004040">
    <property type="term" value="F:amidase activity"/>
    <property type="evidence" value="ECO:0007669"/>
    <property type="project" value="InterPro"/>
</dbReference>
<gene>
    <name evidence="4" type="ORF">Prubr_02690</name>
</gene>
<dbReference type="Gene3D" id="4.10.80.30">
    <property type="entry name" value="DNA polymerase, domain 6"/>
    <property type="match status" value="1"/>
</dbReference>
<evidence type="ECO:0000313" key="5">
    <source>
        <dbReference type="Proteomes" id="UP000680866"/>
    </source>
</evidence>
<keyword evidence="1" id="KW-0378">Hydrolase</keyword>
<reference evidence="4" key="1">
    <citation type="submission" date="2020-08" db="EMBL/GenBank/DDBJ databases">
        <title>Whole genome shotgun sequence of Polymorphospora rubra NBRC 101157.</title>
        <authorList>
            <person name="Komaki H."/>
            <person name="Tamura T."/>
        </authorList>
    </citation>
    <scope>NUCLEOTIDE SEQUENCE</scope>
    <source>
        <strain evidence="4">NBRC 101157</strain>
    </source>
</reference>
<feature type="signal peptide" evidence="2">
    <location>
        <begin position="1"/>
        <end position="26"/>
    </location>
</feature>
<proteinExistence type="predicted"/>
<feature type="chain" id="PRO_5032801974" description="SH3b domain-containing protein" evidence="2">
    <location>
        <begin position="27"/>
        <end position="360"/>
    </location>
</feature>
<feature type="domain" description="SH3b" evidence="3">
    <location>
        <begin position="30"/>
        <end position="102"/>
    </location>
</feature>
<evidence type="ECO:0000256" key="1">
    <source>
        <dbReference type="ARBA" id="ARBA00022801"/>
    </source>
</evidence>
<dbReference type="PANTHER" id="PTHR33308:SF9">
    <property type="entry name" value="PEPTIDOGLYCAN HYDROLASE FLGJ"/>
    <property type="match status" value="1"/>
</dbReference>
<dbReference type="Pfam" id="PF01832">
    <property type="entry name" value="Glucosaminidase"/>
    <property type="match status" value="1"/>
</dbReference>
<sequence>MRVATTTTVLIAGLSAILVVPAPAVARTGAPTATVRVDGSLNVRAGASTADRLVGTLRDGTRVTVTCQVYGEQVTGTQGRSANWNLLSSGRYVADAYLRWTPSRPAVAWCGGSSAAVPTVRTGGGPLNVRAGAGTGHARVGTIAEGSRLTVECQTWGQSVAGAVRRSNAWNRLSGGRFVADAYVTWNPAAPNLPWCGQAPPTVPTSDRNRFIQRIAEPARAGFRQYKVPASVTIAQAIQESGWGGSGLTRRDHNYFGIKCFGAPGPIAVGCRSYATTECEGNRCYDTTASFRAYRDATGSFADHGRFLNDNSRYRPAFAHSNDPDRFATEIHKAGYATSPTYATNLIRLMKQYDLYRYDR</sequence>
<keyword evidence="5" id="KW-1185">Reference proteome</keyword>
<dbReference type="PANTHER" id="PTHR33308">
    <property type="entry name" value="PEPTIDOGLYCAN HYDROLASE FLGJ"/>
    <property type="match status" value="1"/>
</dbReference>
<dbReference type="SMART" id="SM00287">
    <property type="entry name" value="SH3b"/>
    <property type="match status" value="2"/>
</dbReference>